<dbReference type="OrthoDB" id="997940at2"/>
<name>A0A4Y8L8Q4_9BACT</name>
<accession>A0A4Y8L8Q4</accession>
<evidence type="ECO:0000313" key="2">
    <source>
        <dbReference type="Proteomes" id="UP000297861"/>
    </source>
</evidence>
<sequence>MNKRELLAEISTMSEVDTVDCEKVIDALEKVLQREFSSSGLSGAFEKFCSLIKMFKIKMI</sequence>
<organism evidence="1 2">
    <name type="scientific">Dysgonomonas capnocytophagoides</name>
    <dbReference type="NCBI Taxonomy" id="45254"/>
    <lineage>
        <taxon>Bacteria</taxon>
        <taxon>Pseudomonadati</taxon>
        <taxon>Bacteroidota</taxon>
        <taxon>Bacteroidia</taxon>
        <taxon>Bacteroidales</taxon>
        <taxon>Dysgonomonadaceae</taxon>
        <taxon>Dysgonomonas</taxon>
    </lineage>
</organism>
<dbReference type="EMBL" id="SOML01000002">
    <property type="protein sequence ID" value="TFD97862.1"/>
    <property type="molecule type" value="Genomic_DNA"/>
</dbReference>
<gene>
    <name evidence="1" type="ORF">E2605_04395</name>
</gene>
<dbReference type="Proteomes" id="UP000297861">
    <property type="component" value="Unassembled WGS sequence"/>
</dbReference>
<reference evidence="1 2" key="1">
    <citation type="submission" date="2019-03" db="EMBL/GenBank/DDBJ databases">
        <title>San Antonio Military Medical Center submission to MRSN (WRAIR), pending publication.</title>
        <authorList>
            <person name="Blyth D.M."/>
            <person name="Mccarthy S.L."/>
            <person name="Schall S.E."/>
            <person name="Stam J.A."/>
            <person name="Ong A.C."/>
            <person name="Mcgann P.T."/>
        </authorList>
    </citation>
    <scope>NUCLEOTIDE SEQUENCE [LARGE SCALE GENOMIC DNA]</scope>
    <source>
        <strain evidence="1 2">MRSN571793</strain>
    </source>
</reference>
<protein>
    <recommendedName>
        <fullName evidence="3">HU family DNA-binding protein</fullName>
    </recommendedName>
</protein>
<evidence type="ECO:0000313" key="1">
    <source>
        <dbReference type="EMBL" id="TFD97862.1"/>
    </source>
</evidence>
<evidence type="ECO:0008006" key="3">
    <source>
        <dbReference type="Google" id="ProtNLM"/>
    </source>
</evidence>
<comment type="caution">
    <text evidence="1">The sequence shown here is derived from an EMBL/GenBank/DDBJ whole genome shotgun (WGS) entry which is preliminary data.</text>
</comment>
<proteinExistence type="predicted"/>
<keyword evidence="2" id="KW-1185">Reference proteome</keyword>
<dbReference type="AlphaFoldDB" id="A0A4Y8L8Q4"/>
<dbReference type="RefSeq" id="WP_134435634.1">
    <property type="nucleotide sequence ID" value="NZ_AP028867.1"/>
</dbReference>